<accession>A0AAE1RL29</accession>
<keyword evidence="3" id="KW-1185">Reference proteome</keyword>
<feature type="region of interest" description="Disordered" evidence="1">
    <location>
        <begin position="1"/>
        <end position="32"/>
    </location>
</feature>
<gene>
    <name evidence="2" type="ORF">RND71_026583</name>
</gene>
<proteinExistence type="predicted"/>
<dbReference type="AlphaFoldDB" id="A0AAE1RL29"/>
<feature type="region of interest" description="Disordered" evidence="1">
    <location>
        <begin position="97"/>
        <end position="120"/>
    </location>
</feature>
<feature type="compositionally biased region" description="Basic and acidic residues" evidence="1">
    <location>
        <begin position="101"/>
        <end position="120"/>
    </location>
</feature>
<organism evidence="2 3">
    <name type="scientific">Anisodus tanguticus</name>
    <dbReference type="NCBI Taxonomy" id="243964"/>
    <lineage>
        <taxon>Eukaryota</taxon>
        <taxon>Viridiplantae</taxon>
        <taxon>Streptophyta</taxon>
        <taxon>Embryophyta</taxon>
        <taxon>Tracheophyta</taxon>
        <taxon>Spermatophyta</taxon>
        <taxon>Magnoliopsida</taxon>
        <taxon>eudicotyledons</taxon>
        <taxon>Gunneridae</taxon>
        <taxon>Pentapetalae</taxon>
        <taxon>asterids</taxon>
        <taxon>lamiids</taxon>
        <taxon>Solanales</taxon>
        <taxon>Solanaceae</taxon>
        <taxon>Solanoideae</taxon>
        <taxon>Hyoscyameae</taxon>
        <taxon>Anisodus</taxon>
    </lineage>
</organism>
<evidence type="ECO:0000313" key="3">
    <source>
        <dbReference type="Proteomes" id="UP001291623"/>
    </source>
</evidence>
<name>A0AAE1RL29_9SOLA</name>
<comment type="caution">
    <text evidence="2">The sequence shown here is derived from an EMBL/GenBank/DDBJ whole genome shotgun (WGS) entry which is preliminary data.</text>
</comment>
<dbReference type="EMBL" id="JAVYJV010000014">
    <property type="protein sequence ID" value="KAK4354389.1"/>
    <property type="molecule type" value="Genomic_DNA"/>
</dbReference>
<sequence>MDFLSLMKNQSQLDNDSSTNFQKSPTFNQRMKQPTGSFIKQGVAAEEMQVKKTVPLSIIAVEFDNSQVSAMEEDDSSIAADRARPGTTAALLNRNRMHLPTGERKELGQPSTKEYRTLPV</sequence>
<evidence type="ECO:0000313" key="2">
    <source>
        <dbReference type="EMBL" id="KAK4354389.1"/>
    </source>
</evidence>
<reference evidence="2" key="1">
    <citation type="submission" date="2023-12" db="EMBL/GenBank/DDBJ databases">
        <title>Genome assembly of Anisodus tanguticus.</title>
        <authorList>
            <person name="Wang Y.-J."/>
        </authorList>
    </citation>
    <scope>NUCLEOTIDE SEQUENCE</scope>
    <source>
        <strain evidence="2">KB-2021</strain>
        <tissue evidence="2">Leaf</tissue>
    </source>
</reference>
<feature type="compositionally biased region" description="Polar residues" evidence="1">
    <location>
        <begin position="7"/>
        <end position="32"/>
    </location>
</feature>
<dbReference type="Proteomes" id="UP001291623">
    <property type="component" value="Unassembled WGS sequence"/>
</dbReference>
<evidence type="ECO:0000256" key="1">
    <source>
        <dbReference type="SAM" id="MobiDB-lite"/>
    </source>
</evidence>
<protein>
    <submittedName>
        <fullName evidence="2">Uncharacterized protein</fullName>
    </submittedName>
</protein>